<feature type="non-terminal residue" evidence="1">
    <location>
        <position position="1"/>
    </location>
</feature>
<proteinExistence type="predicted"/>
<comment type="caution">
    <text evidence="1">The sequence shown here is derived from an EMBL/GenBank/DDBJ whole genome shotgun (WGS) entry which is preliminary data.</text>
</comment>
<dbReference type="EMBL" id="BARU01009399">
    <property type="protein sequence ID" value="GAH36521.1"/>
    <property type="molecule type" value="Genomic_DNA"/>
</dbReference>
<reference evidence="1" key="1">
    <citation type="journal article" date="2014" name="Front. Microbiol.">
        <title>High frequency of phylogenetically diverse reductive dehalogenase-homologous genes in deep subseafloor sedimentary metagenomes.</title>
        <authorList>
            <person name="Kawai M."/>
            <person name="Futagami T."/>
            <person name="Toyoda A."/>
            <person name="Takaki Y."/>
            <person name="Nishi S."/>
            <person name="Hori S."/>
            <person name="Arai W."/>
            <person name="Tsubouchi T."/>
            <person name="Morono Y."/>
            <person name="Uchiyama I."/>
            <person name="Ito T."/>
            <person name="Fujiyama A."/>
            <person name="Inagaki F."/>
            <person name="Takami H."/>
        </authorList>
    </citation>
    <scope>NUCLEOTIDE SEQUENCE</scope>
    <source>
        <strain evidence="1">Expedition CK06-06</strain>
    </source>
</reference>
<name>X1ET34_9ZZZZ</name>
<dbReference type="AlphaFoldDB" id="X1ET34"/>
<evidence type="ECO:0000313" key="1">
    <source>
        <dbReference type="EMBL" id="GAH36521.1"/>
    </source>
</evidence>
<sequence>ILNEKHFHGYFEKVNKARPQFAIYNDWFNRRKVKIYDISRTRIGFNTWYSANFFMEPQIKDGATVPLNEEHEIVKKYLDHGSWKKAGVYTQEGKRALQKVLRFHYTHCLHALQEEKDT</sequence>
<gene>
    <name evidence="1" type="ORF">S03H2_18145</name>
</gene>
<accession>X1ET34</accession>
<organism evidence="1">
    <name type="scientific">marine sediment metagenome</name>
    <dbReference type="NCBI Taxonomy" id="412755"/>
    <lineage>
        <taxon>unclassified sequences</taxon>
        <taxon>metagenomes</taxon>
        <taxon>ecological metagenomes</taxon>
    </lineage>
</organism>
<protein>
    <submittedName>
        <fullName evidence="1">Uncharacterized protein</fullName>
    </submittedName>
</protein>